<gene>
    <name evidence="2" type="ORF">METZ01_LOCUS19610</name>
</gene>
<protein>
    <recommendedName>
        <fullName evidence="1">Amidohydrolase 3 domain-containing protein</fullName>
    </recommendedName>
</protein>
<dbReference type="Gene3D" id="3.20.20.140">
    <property type="entry name" value="Metal-dependent hydrolases"/>
    <property type="match status" value="2"/>
</dbReference>
<organism evidence="2">
    <name type="scientific">marine metagenome</name>
    <dbReference type="NCBI Taxonomy" id="408172"/>
    <lineage>
        <taxon>unclassified sequences</taxon>
        <taxon>metagenomes</taxon>
        <taxon>ecological metagenomes</taxon>
    </lineage>
</organism>
<dbReference type="PANTHER" id="PTHR11647">
    <property type="entry name" value="HYDRANTOINASE/DIHYDROPYRIMIDINASE FAMILY MEMBER"/>
    <property type="match status" value="1"/>
</dbReference>
<dbReference type="SUPFAM" id="SSF51556">
    <property type="entry name" value="Metallo-dependent hydrolases"/>
    <property type="match status" value="1"/>
</dbReference>
<evidence type="ECO:0000259" key="1">
    <source>
        <dbReference type="Pfam" id="PF07969"/>
    </source>
</evidence>
<dbReference type="GO" id="GO:0005829">
    <property type="term" value="C:cytosol"/>
    <property type="evidence" value="ECO:0007669"/>
    <property type="project" value="TreeGrafter"/>
</dbReference>
<dbReference type="PANTHER" id="PTHR11647:SF1">
    <property type="entry name" value="COLLAPSIN RESPONSE MEDIATOR PROTEIN"/>
    <property type="match status" value="1"/>
</dbReference>
<dbReference type="InterPro" id="IPR050378">
    <property type="entry name" value="Metallo-dep_Hydrolases_sf"/>
</dbReference>
<dbReference type="SUPFAM" id="SSF51338">
    <property type="entry name" value="Composite domain of metallo-dependent hydrolases"/>
    <property type="match status" value="1"/>
</dbReference>
<dbReference type="Pfam" id="PF07969">
    <property type="entry name" value="Amidohydro_3"/>
    <property type="match status" value="1"/>
</dbReference>
<accession>A0A381PIC6</accession>
<dbReference type="InterPro" id="IPR013108">
    <property type="entry name" value="Amidohydro_3"/>
</dbReference>
<reference evidence="2" key="1">
    <citation type="submission" date="2018-05" db="EMBL/GenBank/DDBJ databases">
        <authorList>
            <person name="Lanie J.A."/>
            <person name="Ng W.-L."/>
            <person name="Kazmierczak K.M."/>
            <person name="Andrzejewski T.M."/>
            <person name="Davidsen T.M."/>
            <person name="Wayne K.J."/>
            <person name="Tettelin H."/>
            <person name="Glass J.I."/>
            <person name="Rusch D."/>
            <person name="Podicherti R."/>
            <person name="Tsui H.-C.T."/>
            <person name="Winkler M.E."/>
        </authorList>
    </citation>
    <scope>NUCLEOTIDE SEQUENCE</scope>
</reference>
<evidence type="ECO:0000313" key="2">
    <source>
        <dbReference type="EMBL" id="SUZ66756.1"/>
    </source>
</evidence>
<name>A0A381PIC6_9ZZZZ</name>
<feature type="domain" description="Amidohydrolase 3" evidence="1">
    <location>
        <begin position="44"/>
        <end position="548"/>
    </location>
</feature>
<dbReference type="EMBL" id="UINC01000993">
    <property type="protein sequence ID" value="SUZ66756.1"/>
    <property type="molecule type" value="Genomic_DNA"/>
</dbReference>
<dbReference type="InterPro" id="IPR032466">
    <property type="entry name" value="Metal_Hydrolase"/>
</dbReference>
<dbReference type="AlphaFoldDB" id="A0A381PIC6"/>
<dbReference type="GO" id="GO:0016812">
    <property type="term" value="F:hydrolase activity, acting on carbon-nitrogen (but not peptide) bonds, in cyclic amides"/>
    <property type="evidence" value="ECO:0007669"/>
    <property type="project" value="TreeGrafter"/>
</dbReference>
<proteinExistence type="predicted"/>
<dbReference type="InterPro" id="IPR011059">
    <property type="entry name" value="Metal-dep_hydrolase_composite"/>
</dbReference>
<dbReference type="Gene3D" id="2.30.40.10">
    <property type="entry name" value="Urease, subunit C, domain 1"/>
    <property type="match status" value="1"/>
</dbReference>
<sequence>MYDLLIRGGTVVDGSGEPGFRADVAVTDGRIAAVGHLAEAEAVETVDATDRIVCPGFVDPHTHYDAQLFWDPYATPSSHHGITSMVMGNCGFSIAPLGDDSDAAYLAAMLVKVEGMSPDALSAGVDWNWRSFGSFLDRFEGNLGVNVAGMVGHSAIRRTVMKDDAVSREATPDELAQMTSLLAESLEAGGLGFSTSRSFTHTDGDGLPVPSRTAAVDEVVALSAVCADHPGTTLEWVADGCLNGFRDDEVDLMSRMSLAGRRPVNWNVLTIDAARPDDYRNQLAACDQVAEAGGRAMALTMPILVGMNMHFHTFCALYSLPDWGDVMNLPHGEKMAALADPETRRFLEERAASPDAGVFSRLTGWGLYRIGDTHSVENEGLKGRLVGDIARQRGQRDFYTLLDIVLADDLRTVLWPGPTDDDPASWIMRQAAWDHDHVMIGGSDAGAHLDRMAGASYTTQWLADCLRGRQLASVEAAVAHMTDVPARFFGLRERGRIVEGWHADLVVFDPGAVGAGEFHLRHDLPGDSSRLYAEAHGVDRVYVNGTCTVEASTPTGSLPGRVLRSGIDTETVPIPADA</sequence>